<organism evidence="7 8">
    <name type="scientific">Cuscuta campestris</name>
    <dbReference type="NCBI Taxonomy" id="132261"/>
    <lineage>
        <taxon>Eukaryota</taxon>
        <taxon>Viridiplantae</taxon>
        <taxon>Streptophyta</taxon>
        <taxon>Embryophyta</taxon>
        <taxon>Tracheophyta</taxon>
        <taxon>Spermatophyta</taxon>
        <taxon>Magnoliopsida</taxon>
        <taxon>eudicotyledons</taxon>
        <taxon>Gunneridae</taxon>
        <taxon>Pentapetalae</taxon>
        <taxon>asterids</taxon>
        <taxon>lamiids</taxon>
        <taxon>Solanales</taxon>
        <taxon>Convolvulaceae</taxon>
        <taxon>Cuscuteae</taxon>
        <taxon>Cuscuta</taxon>
        <taxon>Cuscuta subgen. Grammica</taxon>
        <taxon>Cuscuta sect. Cleistogrammica</taxon>
    </lineage>
</organism>
<evidence type="ECO:0008006" key="9">
    <source>
        <dbReference type="Google" id="ProtNLM"/>
    </source>
</evidence>
<protein>
    <recommendedName>
        <fullName evidence="9">Armadillo repeat-containing protein 8</fullName>
    </recommendedName>
</protein>
<evidence type="ECO:0000256" key="4">
    <source>
        <dbReference type="ARBA" id="ARBA00022737"/>
    </source>
</evidence>
<dbReference type="InterPro" id="IPR011989">
    <property type="entry name" value="ARM-like"/>
</dbReference>
<evidence type="ECO:0000256" key="1">
    <source>
        <dbReference type="ARBA" id="ARBA00004123"/>
    </source>
</evidence>
<name>A0A484MS16_9ASTE</name>
<comment type="subcellular location">
    <subcellularLocation>
        <location evidence="2">Cytoplasm</location>
    </subcellularLocation>
    <subcellularLocation>
        <location evidence="1">Nucleus</location>
    </subcellularLocation>
</comment>
<dbReference type="GO" id="GO:0005634">
    <property type="term" value="C:nucleus"/>
    <property type="evidence" value="ECO:0007669"/>
    <property type="project" value="UniProtKB-SubCell"/>
</dbReference>
<proteinExistence type="predicted"/>
<dbReference type="GO" id="GO:0005737">
    <property type="term" value="C:cytoplasm"/>
    <property type="evidence" value="ECO:0007669"/>
    <property type="project" value="UniProtKB-SubCell"/>
</dbReference>
<dbReference type="GO" id="GO:0043161">
    <property type="term" value="P:proteasome-mediated ubiquitin-dependent protein catabolic process"/>
    <property type="evidence" value="ECO:0007669"/>
    <property type="project" value="TreeGrafter"/>
</dbReference>
<evidence type="ECO:0000256" key="3">
    <source>
        <dbReference type="ARBA" id="ARBA00022490"/>
    </source>
</evidence>
<keyword evidence="8" id="KW-1185">Reference proteome</keyword>
<keyword evidence="4" id="KW-0677">Repeat</keyword>
<dbReference type="OrthoDB" id="1714243at2759"/>
<accession>A0A484MS16</accession>
<dbReference type="PANTHER" id="PTHR15651:SF7">
    <property type="entry name" value="ARMADILLO REPEAT-CONTAINING PROTEIN 8"/>
    <property type="match status" value="1"/>
</dbReference>
<dbReference type="Gene3D" id="1.25.10.10">
    <property type="entry name" value="Leucine-rich Repeat Variant"/>
    <property type="match status" value="1"/>
</dbReference>
<sequence>MHQLFPPSSNDTMHSVVSKFLQSSDSRLRTAAVWALVNLTFPTSSPGTSARVVKLHNNGILSQLKNMVNDPCLDVKLRARTIIGQPMTCGDGSA</sequence>
<dbReference type="InterPro" id="IPR038739">
    <property type="entry name" value="ARMC8/Vid28"/>
</dbReference>
<dbReference type="EMBL" id="OOIL02004346">
    <property type="protein sequence ID" value="VFQ91326.1"/>
    <property type="molecule type" value="Genomic_DNA"/>
</dbReference>
<reference evidence="7 8" key="1">
    <citation type="submission" date="2018-04" db="EMBL/GenBank/DDBJ databases">
        <authorList>
            <person name="Vogel A."/>
        </authorList>
    </citation>
    <scope>NUCLEOTIDE SEQUENCE [LARGE SCALE GENOMIC DNA]</scope>
</reference>
<dbReference type="InterPro" id="IPR000225">
    <property type="entry name" value="Armadillo"/>
</dbReference>
<gene>
    <name evidence="6" type="ORF">CCAM_LOCUS33102</name>
    <name evidence="7" type="ORF">CCAM_LOCUS33103</name>
</gene>
<evidence type="ECO:0000313" key="7">
    <source>
        <dbReference type="EMBL" id="VFQ91327.1"/>
    </source>
</evidence>
<dbReference type="Pfam" id="PF00514">
    <property type="entry name" value="Arm"/>
    <property type="match status" value="1"/>
</dbReference>
<keyword evidence="3" id="KW-0963">Cytoplasm</keyword>
<keyword evidence="5" id="KW-0539">Nucleus</keyword>
<dbReference type="Proteomes" id="UP000595140">
    <property type="component" value="Unassembled WGS sequence"/>
</dbReference>
<dbReference type="PANTHER" id="PTHR15651">
    <property type="entry name" value="ARMADILLO REPEAT-CONTAINING PROTEIN 8"/>
    <property type="match status" value="1"/>
</dbReference>
<dbReference type="SUPFAM" id="SSF48371">
    <property type="entry name" value="ARM repeat"/>
    <property type="match status" value="1"/>
</dbReference>
<dbReference type="AlphaFoldDB" id="A0A484MS16"/>
<evidence type="ECO:0000256" key="5">
    <source>
        <dbReference type="ARBA" id="ARBA00023242"/>
    </source>
</evidence>
<dbReference type="InterPro" id="IPR016024">
    <property type="entry name" value="ARM-type_fold"/>
</dbReference>
<evidence type="ECO:0000313" key="8">
    <source>
        <dbReference type="Proteomes" id="UP000595140"/>
    </source>
</evidence>
<evidence type="ECO:0000313" key="6">
    <source>
        <dbReference type="EMBL" id="VFQ91326.1"/>
    </source>
</evidence>
<dbReference type="GO" id="GO:0034657">
    <property type="term" value="C:GID complex"/>
    <property type="evidence" value="ECO:0007669"/>
    <property type="project" value="TreeGrafter"/>
</dbReference>
<dbReference type="EMBL" id="OOIL02004346">
    <property type="protein sequence ID" value="VFQ91327.1"/>
    <property type="molecule type" value="Genomic_DNA"/>
</dbReference>
<evidence type="ECO:0000256" key="2">
    <source>
        <dbReference type="ARBA" id="ARBA00004496"/>
    </source>
</evidence>